<dbReference type="GO" id="GO:0005634">
    <property type="term" value="C:nucleus"/>
    <property type="evidence" value="ECO:0007669"/>
    <property type="project" value="TreeGrafter"/>
</dbReference>
<keyword evidence="7" id="KW-1185">Reference proteome</keyword>
<feature type="compositionally biased region" description="Pro residues" evidence="4">
    <location>
        <begin position="18"/>
        <end position="33"/>
    </location>
</feature>
<protein>
    <recommendedName>
        <fullName evidence="5">C2H2-type domain-containing protein</fullName>
    </recommendedName>
</protein>
<feature type="region of interest" description="Disordered" evidence="4">
    <location>
        <begin position="464"/>
        <end position="489"/>
    </location>
</feature>
<proteinExistence type="predicted"/>
<dbReference type="SMART" id="SM00355">
    <property type="entry name" value="ZnF_C2H2"/>
    <property type="match status" value="2"/>
</dbReference>
<feature type="region of interest" description="Disordered" evidence="4">
    <location>
        <begin position="136"/>
        <end position="189"/>
    </location>
</feature>
<dbReference type="Proteomes" id="UP001497497">
    <property type="component" value="Unassembled WGS sequence"/>
</dbReference>
<dbReference type="PROSITE" id="PS00028">
    <property type="entry name" value="ZINC_FINGER_C2H2_1"/>
    <property type="match status" value="1"/>
</dbReference>
<name>A0AAV2H9Y3_LYMST</name>
<reference evidence="6 7" key="1">
    <citation type="submission" date="2024-04" db="EMBL/GenBank/DDBJ databases">
        <authorList>
            <consortium name="Genoscope - CEA"/>
            <person name="William W."/>
        </authorList>
    </citation>
    <scope>NUCLEOTIDE SEQUENCE [LARGE SCALE GENOMIC DNA]</scope>
</reference>
<feature type="domain" description="C2H2-type" evidence="5">
    <location>
        <begin position="202"/>
        <end position="222"/>
    </location>
</feature>
<gene>
    <name evidence="6" type="ORF">GSLYS_00004128001</name>
</gene>
<evidence type="ECO:0000256" key="1">
    <source>
        <dbReference type="ARBA" id="ARBA00022723"/>
    </source>
</evidence>
<dbReference type="InterPro" id="IPR036236">
    <property type="entry name" value="Znf_C2H2_sf"/>
</dbReference>
<dbReference type="GO" id="GO:0000492">
    <property type="term" value="P:box C/D snoRNP assembly"/>
    <property type="evidence" value="ECO:0007669"/>
    <property type="project" value="TreeGrafter"/>
</dbReference>
<dbReference type="PANTHER" id="PTHR13309">
    <property type="entry name" value="NUCLEAR FRAGILE X MENTAL RETARDATION PROTEIN INTERACTING PROTEIN 1"/>
    <property type="match status" value="1"/>
</dbReference>
<dbReference type="Pfam" id="PF12171">
    <property type="entry name" value="zf-C2H2_jaz"/>
    <property type="match status" value="1"/>
</dbReference>
<keyword evidence="2" id="KW-0863">Zinc-finger</keyword>
<dbReference type="GO" id="GO:0008270">
    <property type="term" value="F:zinc ion binding"/>
    <property type="evidence" value="ECO:0007669"/>
    <property type="project" value="UniProtKB-KW"/>
</dbReference>
<dbReference type="AlphaFoldDB" id="A0AAV2H9Y3"/>
<dbReference type="PANTHER" id="PTHR13309:SF0">
    <property type="entry name" value="FMR1-INTERACTING PROTEIN NUFIP1"/>
    <property type="match status" value="1"/>
</dbReference>
<dbReference type="Pfam" id="PF10453">
    <property type="entry name" value="NUFIP1"/>
    <property type="match status" value="1"/>
</dbReference>
<dbReference type="GO" id="GO:0003723">
    <property type="term" value="F:RNA binding"/>
    <property type="evidence" value="ECO:0007669"/>
    <property type="project" value="InterPro"/>
</dbReference>
<feature type="compositionally biased region" description="Polar residues" evidence="4">
    <location>
        <begin position="136"/>
        <end position="152"/>
    </location>
</feature>
<feature type="compositionally biased region" description="Gly residues" evidence="4">
    <location>
        <begin position="169"/>
        <end position="179"/>
    </location>
</feature>
<feature type="compositionally biased region" description="Basic and acidic residues" evidence="4">
    <location>
        <begin position="302"/>
        <end position="312"/>
    </location>
</feature>
<evidence type="ECO:0000256" key="4">
    <source>
        <dbReference type="SAM" id="MobiDB-lite"/>
    </source>
</evidence>
<feature type="compositionally biased region" description="Basic residues" evidence="4">
    <location>
        <begin position="313"/>
        <end position="328"/>
    </location>
</feature>
<dbReference type="SUPFAM" id="SSF57667">
    <property type="entry name" value="beta-beta-alpha zinc fingers"/>
    <property type="match status" value="1"/>
</dbReference>
<evidence type="ECO:0000256" key="3">
    <source>
        <dbReference type="ARBA" id="ARBA00022833"/>
    </source>
</evidence>
<evidence type="ECO:0000256" key="2">
    <source>
        <dbReference type="ARBA" id="ARBA00022771"/>
    </source>
</evidence>
<feature type="compositionally biased region" description="Polar residues" evidence="4">
    <location>
        <begin position="464"/>
        <end position="482"/>
    </location>
</feature>
<keyword evidence="1" id="KW-0479">Metal-binding</keyword>
<evidence type="ECO:0000313" key="7">
    <source>
        <dbReference type="Proteomes" id="UP001497497"/>
    </source>
</evidence>
<feature type="compositionally biased region" description="Basic and acidic residues" evidence="4">
    <location>
        <begin position="334"/>
        <end position="347"/>
    </location>
</feature>
<keyword evidence="3" id="KW-0862">Zinc</keyword>
<organism evidence="6 7">
    <name type="scientific">Lymnaea stagnalis</name>
    <name type="common">Great pond snail</name>
    <name type="synonym">Helix stagnalis</name>
    <dbReference type="NCBI Taxonomy" id="6523"/>
    <lineage>
        <taxon>Eukaryota</taxon>
        <taxon>Metazoa</taxon>
        <taxon>Spiralia</taxon>
        <taxon>Lophotrochozoa</taxon>
        <taxon>Mollusca</taxon>
        <taxon>Gastropoda</taxon>
        <taxon>Heterobranchia</taxon>
        <taxon>Euthyneura</taxon>
        <taxon>Panpulmonata</taxon>
        <taxon>Hygrophila</taxon>
        <taxon>Lymnaeoidea</taxon>
        <taxon>Lymnaeidae</taxon>
        <taxon>Lymnaea</taxon>
    </lineage>
</organism>
<dbReference type="InterPro" id="IPR019496">
    <property type="entry name" value="NUFIP1_cons_dom"/>
</dbReference>
<evidence type="ECO:0000313" key="6">
    <source>
        <dbReference type="EMBL" id="CAL1529995.1"/>
    </source>
</evidence>
<comment type="caution">
    <text evidence="6">The sequence shown here is derived from an EMBL/GenBank/DDBJ whole genome shotgun (WGS) entry which is preliminary data.</text>
</comment>
<dbReference type="InterPro" id="IPR013087">
    <property type="entry name" value="Znf_C2H2_type"/>
</dbReference>
<accession>A0AAV2H9Y3</accession>
<feature type="region of interest" description="Disordered" evidence="4">
    <location>
        <begin position="1"/>
        <end position="62"/>
    </location>
</feature>
<dbReference type="EMBL" id="CAXITT010000060">
    <property type="protein sequence ID" value="CAL1529995.1"/>
    <property type="molecule type" value="Genomic_DNA"/>
</dbReference>
<dbReference type="InterPro" id="IPR039136">
    <property type="entry name" value="NUFIP1-like"/>
</dbReference>
<sequence>MKPGDSRMSIPRGLPDLSSPPPNLPNMSKPPPNISNTQFYNGNTGGAGPFPPPHFPTNNNYRHPFGFPRMPPNQNRPNYQPRYNQLNQCPPRQPFCNRFNYDINRFMYPPHIVPGQTKAPDEKFSGAQQMNVTPQENFSNSNGSTTHFQGQGHTPWRGPNPTSFRGGFPPRGGQGGGRNQGFKKKKETVDKRLLPENNVFFCDICDRGFKNEELYKQHTDGHIKCSYKDCPFIAAPKLVQLHMSMQHKTGLAKKVWSLESEEDVNKWREERKRCFPTLENVEKKKQELAAKIARGECIQTKDFSKMKDGRQRGRDRRGRGRGGRRGRWRNQEYANKDFPVHEHRSGSDDDAPEEIQIRKSSETLEGSPDEGGQPNQETSAHKDTDLESKTKGLALLASYGDSSSESEEIEDFSSIGVKTLEVQSETSSAVRVQRANLLPNPFTQAAQTTGTPTLSASSIIVNGSSNSTGKNKIDSFENQSPDSLEDEGPNITTTTCNTGLSDGQVITSDRCENILTEKTDPGQGKAAADITQKRFHVERNDKGPNDRGPSYKRMRRGAPHEYTLLEKLLAPEIRRERNKVLQCVHYIIKHKFFHSSSTSCDQETV</sequence>
<evidence type="ECO:0000259" key="5">
    <source>
        <dbReference type="PROSITE" id="PS00028"/>
    </source>
</evidence>
<dbReference type="InterPro" id="IPR022755">
    <property type="entry name" value="Znf_C2H2_jaz"/>
</dbReference>
<feature type="region of interest" description="Disordered" evidence="4">
    <location>
        <begin position="301"/>
        <end position="387"/>
    </location>
</feature>